<dbReference type="PROSITE" id="PS50011">
    <property type="entry name" value="PROTEIN_KINASE_DOM"/>
    <property type="match status" value="1"/>
</dbReference>
<reference evidence="2" key="1">
    <citation type="submission" date="2010-04" db="EMBL/GenBank/DDBJ databases">
        <authorList>
            <person name="Cockram J."/>
        </authorList>
    </citation>
    <scope>NUCLEOTIDE SEQUENCE</scope>
</reference>
<organism evidence="2">
    <name type="scientific">Hordeum vulgare subsp. vulgare</name>
    <name type="common">Domesticated barley</name>
    <dbReference type="NCBI Taxonomy" id="112509"/>
    <lineage>
        <taxon>Eukaryota</taxon>
        <taxon>Viridiplantae</taxon>
        <taxon>Streptophyta</taxon>
        <taxon>Embryophyta</taxon>
        <taxon>Tracheophyta</taxon>
        <taxon>Spermatophyta</taxon>
        <taxon>Magnoliopsida</taxon>
        <taxon>Liliopsida</taxon>
        <taxon>Poales</taxon>
        <taxon>Poaceae</taxon>
        <taxon>BOP clade</taxon>
        <taxon>Pooideae</taxon>
        <taxon>Triticodae</taxon>
        <taxon>Triticeae</taxon>
        <taxon>Hordeinae</taxon>
        <taxon>Hordeum</taxon>
    </lineage>
</organism>
<dbReference type="EMBL" id="HM163343">
    <property type="protein sequence ID" value="ADG56509.1"/>
    <property type="molecule type" value="Genomic_DNA"/>
</dbReference>
<evidence type="ECO:0000259" key="1">
    <source>
        <dbReference type="PROSITE" id="PS50011"/>
    </source>
</evidence>
<dbReference type="InterPro" id="IPR053235">
    <property type="entry name" value="Ser_Thr_kinase"/>
</dbReference>
<name>E5F4M9_HORVV</name>
<dbReference type="InterPro" id="IPR011009">
    <property type="entry name" value="Kinase-like_dom_sf"/>
</dbReference>
<evidence type="ECO:0000313" key="2">
    <source>
        <dbReference type="EMBL" id="ADG56509.1"/>
    </source>
</evidence>
<accession>E5F4M9</accession>
<dbReference type="GO" id="GO:0005524">
    <property type="term" value="F:ATP binding"/>
    <property type="evidence" value="ECO:0007669"/>
    <property type="project" value="InterPro"/>
</dbReference>
<dbReference type="InterPro" id="IPR000719">
    <property type="entry name" value="Prot_kinase_dom"/>
</dbReference>
<dbReference type="GO" id="GO:0004672">
    <property type="term" value="F:protein kinase activity"/>
    <property type="evidence" value="ECO:0007669"/>
    <property type="project" value="InterPro"/>
</dbReference>
<dbReference type="SUPFAM" id="SSF56112">
    <property type="entry name" value="Protein kinase-like (PK-like)"/>
    <property type="match status" value="1"/>
</dbReference>
<feature type="domain" description="Protein kinase" evidence="1">
    <location>
        <begin position="1"/>
        <end position="93"/>
    </location>
</feature>
<dbReference type="Gene3D" id="3.30.200.20">
    <property type="entry name" value="Phosphorylase Kinase, domain 1"/>
    <property type="match status" value="1"/>
</dbReference>
<keyword evidence="2" id="KW-0808">Transferase</keyword>
<dbReference type="Pfam" id="PF00069">
    <property type="entry name" value="Pkinase"/>
    <property type="match status" value="1"/>
</dbReference>
<sequence length="93" mass="10286">MGSGAGRTVWMVRHRARARCYALKVLYGNHDDAVQRQIAREIAIVRTAEHPAVVRCHGMCERGGELQILLEYMDGGSLNGCPIADEPFLAHVI</sequence>
<keyword evidence="2" id="KW-0418">Kinase</keyword>
<dbReference type="PANTHER" id="PTHR24361:SF762">
    <property type="entry name" value="MITOGEN-ACTIVATED PROTEIN KINASE KINASE 5"/>
    <property type="match status" value="1"/>
</dbReference>
<dbReference type="PANTHER" id="PTHR24361">
    <property type="entry name" value="MITOGEN-ACTIVATED KINASE KINASE KINASE"/>
    <property type="match status" value="1"/>
</dbReference>
<proteinExistence type="predicted"/>
<dbReference type="AlphaFoldDB" id="E5F4M9"/>
<protein>
    <submittedName>
        <fullName evidence="2">Putative mitogen activated protein kinase</fullName>
    </submittedName>
</protein>